<dbReference type="PANTHER" id="PTHR47331">
    <property type="entry name" value="PHD-TYPE DOMAIN-CONTAINING PROTEIN"/>
    <property type="match status" value="1"/>
</dbReference>
<gene>
    <name evidence="2" type="ORF">F2P81_021802</name>
</gene>
<sequence length="390" mass="44883">MVKMEELQLQRVQAQQTQPQSPGIRASDFIPKMGPVDDAEAFLHAFEATAQREAWPKPQWVGLLAPFFSGEAQRAYQDLDPTVDNDYESLNWEILSRFAVTKSGLAQRFHDWTFNVDVIPRKQMHELIRITKKWLDPEIISTEILETILIDKYLRALPYETKKVRRQLNGPNKAPYAQKLDIGWVIVGDVCLGNARKPKEISTVKTCILENGHPTCFTPCDSHLMVEDNYNLRGNQRIIPEELQQITPVKATTEESFAEAVFCQSRNDNQLAPSIEDKTFFEMMEKKFAKDDKNKWVVLLPFRNPRLLLPNKRDYAYMRVMSLRRTLDKKPNSFPTEAEAVDVLQRARIALALSNIKLHKIASVTWVEQHLDFHSPKAGVLEEQLKGINV</sequence>
<feature type="domain" description="SCAN box" evidence="1">
    <location>
        <begin position="107"/>
        <end position="162"/>
    </location>
</feature>
<dbReference type="InterPro" id="IPR003309">
    <property type="entry name" value="SCAN_dom"/>
</dbReference>
<dbReference type="PANTHER" id="PTHR47331:SF7">
    <property type="match status" value="1"/>
</dbReference>
<organism evidence="2 3">
    <name type="scientific">Scophthalmus maximus</name>
    <name type="common">Turbot</name>
    <name type="synonym">Psetta maxima</name>
    <dbReference type="NCBI Taxonomy" id="52904"/>
    <lineage>
        <taxon>Eukaryota</taxon>
        <taxon>Metazoa</taxon>
        <taxon>Chordata</taxon>
        <taxon>Craniata</taxon>
        <taxon>Vertebrata</taxon>
        <taxon>Euteleostomi</taxon>
        <taxon>Actinopterygii</taxon>
        <taxon>Neopterygii</taxon>
        <taxon>Teleostei</taxon>
        <taxon>Neoteleostei</taxon>
        <taxon>Acanthomorphata</taxon>
        <taxon>Carangaria</taxon>
        <taxon>Pleuronectiformes</taxon>
        <taxon>Pleuronectoidei</taxon>
        <taxon>Scophthalmidae</taxon>
        <taxon>Scophthalmus</taxon>
    </lineage>
</organism>
<evidence type="ECO:0000313" key="3">
    <source>
        <dbReference type="Proteomes" id="UP000438429"/>
    </source>
</evidence>
<evidence type="ECO:0000313" key="2">
    <source>
        <dbReference type="EMBL" id="KAF0024921.1"/>
    </source>
</evidence>
<reference evidence="2 3" key="1">
    <citation type="submission" date="2019-06" db="EMBL/GenBank/DDBJ databases">
        <title>Draft genomes of female and male turbot (Scophthalmus maximus).</title>
        <authorList>
            <person name="Xu H."/>
            <person name="Xu X.-W."/>
            <person name="Shao C."/>
            <person name="Chen S."/>
        </authorList>
    </citation>
    <scope>NUCLEOTIDE SEQUENCE [LARGE SCALE GENOMIC DNA]</scope>
    <source>
        <strain evidence="2">Ysfricsl-2016a</strain>
        <tissue evidence="2">Blood</tissue>
    </source>
</reference>
<dbReference type="PROSITE" id="PS50804">
    <property type="entry name" value="SCAN_BOX"/>
    <property type="match status" value="1"/>
</dbReference>
<dbReference type="Gene3D" id="1.10.4020.10">
    <property type="entry name" value="DNA breaking-rejoining enzymes"/>
    <property type="match status" value="1"/>
</dbReference>
<name>A0A6A4S165_SCOMX</name>
<dbReference type="AlphaFoldDB" id="A0A6A4S165"/>
<dbReference type="Proteomes" id="UP000438429">
    <property type="component" value="Unassembled WGS sequence"/>
</dbReference>
<evidence type="ECO:0000259" key="1">
    <source>
        <dbReference type="PROSITE" id="PS50804"/>
    </source>
</evidence>
<dbReference type="EMBL" id="VEVO01000020">
    <property type="protein sequence ID" value="KAF0024921.1"/>
    <property type="molecule type" value="Genomic_DNA"/>
</dbReference>
<proteinExistence type="predicted"/>
<comment type="caution">
    <text evidence="2">The sequence shown here is derived from an EMBL/GenBank/DDBJ whole genome shotgun (WGS) entry which is preliminary data.</text>
</comment>
<protein>
    <recommendedName>
        <fullName evidence="1">SCAN box domain-containing protein</fullName>
    </recommendedName>
</protein>
<dbReference type="InterPro" id="IPR038269">
    <property type="entry name" value="SCAN_sf"/>
</dbReference>
<accession>A0A6A4S165</accession>
<dbReference type="SUPFAM" id="SSF47353">
    <property type="entry name" value="Retrovirus capsid dimerization domain-like"/>
    <property type="match status" value="1"/>
</dbReference>